<gene>
    <name evidence="2" type="ORF">BN877_I0483</name>
</gene>
<sequence>MVDLDDDAPQASICVDCARHSSLKRLIASNAVPGLCGLCEREDVNVCDPRNTNSMVMLLRSLVRFYWDEYDYNPHWGGESVMALFGDPDNPVLEPPRSDRYYDEIDYLIQEPVYPPLSEGVWLYAGFNDGIRLMSPAISRTNPMQIGELKRRLLVENFFQVEPDLDRIVSEFLGDIELQLPVNELWYRARIGQKNVFSDVDGWNSRIVRQPWMGLEIGAPPPLLAGNGGLNRTGVSMLYLATDVYTAVAEIRPHPGHHVSIGGFRSTQNLKLADFNPDISKFSSSDIRLDLFALIQAFDRLMSRPITPEEKHHYLLTQLLSEVLIKKGFDGVRYRSSLSKGSNICIFYPDRFTFDPSVSEVRSIRRVSYEVEATPYAITPTAGHFKLRDAS</sequence>
<evidence type="ECO:0000259" key="1">
    <source>
        <dbReference type="SMART" id="SM00953"/>
    </source>
</evidence>
<accession>U4PQM9</accession>
<dbReference type="Pfam" id="PF08808">
    <property type="entry name" value="RES"/>
    <property type="match status" value="1"/>
</dbReference>
<reference evidence="2 3" key="1">
    <citation type="journal article" date="2013" name="Genome Announc.">
        <title>Complete Genome Sequence of the Sesbania Symbiont and Rice Growth-Promoting Endophyte Rhizobium sp. Strain IRBG74.</title>
        <authorList>
            <person name="Crook M.B."/>
            <person name="Mitra S."/>
            <person name="Ane J.M."/>
            <person name="Sadowsky M.J."/>
            <person name="Gyaneshwar P."/>
        </authorList>
    </citation>
    <scope>NUCLEOTIDE SEQUENCE [LARGE SCALE GENOMIC DNA]</scope>
    <source>
        <strain evidence="2 3">IRBG74</strain>
    </source>
</reference>
<dbReference type="AlphaFoldDB" id="U4PQM9"/>
<organism evidence="2 3">
    <name type="scientific">Agrobacterium pusense</name>
    <dbReference type="NCBI Taxonomy" id="648995"/>
    <lineage>
        <taxon>Bacteria</taxon>
        <taxon>Pseudomonadati</taxon>
        <taxon>Pseudomonadota</taxon>
        <taxon>Alphaproteobacteria</taxon>
        <taxon>Hyphomicrobiales</taxon>
        <taxon>Rhizobiaceae</taxon>
        <taxon>Rhizobium/Agrobacterium group</taxon>
        <taxon>Agrobacterium</taxon>
    </lineage>
</organism>
<dbReference type="RefSeq" id="WP_022555596.1">
    <property type="nucleotide sequence ID" value="NC_022535.1"/>
</dbReference>
<dbReference type="SMART" id="SM00953">
    <property type="entry name" value="RES"/>
    <property type="match status" value="1"/>
</dbReference>
<dbReference type="HOGENOM" id="CLU_055251_0_0_5"/>
<name>U4PQM9_9HYPH</name>
<evidence type="ECO:0000313" key="3">
    <source>
        <dbReference type="Proteomes" id="UP000016944"/>
    </source>
</evidence>
<proteinExistence type="predicted"/>
<dbReference type="PATRIC" id="fig|424182.3.peg.470"/>
<feature type="domain" description="RES" evidence="1">
    <location>
        <begin position="213"/>
        <end position="359"/>
    </location>
</feature>
<dbReference type="Proteomes" id="UP000016944">
    <property type="component" value="Chromosome I"/>
</dbReference>
<dbReference type="KEGG" id="rir:BN877_I0483"/>
<dbReference type="InterPro" id="IPR014914">
    <property type="entry name" value="RES_dom"/>
</dbReference>
<evidence type="ECO:0000313" key="2">
    <source>
        <dbReference type="EMBL" id="CDI07398.1"/>
    </source>
</evidence>
<dbReference type="EMBL" id="HG518322">
    <property type="protein sequence ID" value="CDI07398.1"/>
    <property type="molecule type" value="Genomic_DNA"/>
</dbReference>
<protein>
    <recommendedName>
        <fullName evidence="1">RES domain-containing protein</fullName>
    </recommendedName>
</protein>